<dbReference type="eggNOG" id="COG1430">
    <property type="taxonomic scope" value="Bacteria"/>
</dbReference>
<protein>
    <recommendedName>
        <fullName evidence="4">DUF192 domain-containing protein</fullName>
    </recommendedName>
</protein>
<dbReference type="Proteomes" id="UP000000491">
    <property type="component" value="Chromosome"/>
</dbReference>
<keyword evidence="1" id="KW-0732">Signal</keyword>
<gene>
    <name evidence="2" type="ordered locus">Zymop_0382</name>
</gene>
<feature type="signal peptide" evidence="1">
    <location>
        <begin position="1"/>
        <end position="20"/>
    </location>
</feature>
<reference evidence="2 3" key="1">
    <citation type="journal article" date="2011" name="J. Bacteriol.">
        <title>Genome sequence of the ethanol-producing Zymomonas mobilis subsp. pomaceae lectotype strain ATCC 29192.</title>
        <authorList>
            <person name="Kouvelis V.N."/>
            <person name="Davenport K.W."/>
            <person name="Brettin T.S."/>
            <person name="Bruce D."/>
            <person name="Detter C."/>
            <person name="Han C.S."/>
            <person name="Nolan M."/>
            <person name="Tapia R."/>
            <person name="Damoulaki A."/>
            <person name="Kyrpides N.C."/>
            <person name="Typas M.A."/>
            <person name="Pappas K.M."/>
        </authorList>
    </citation>
    <scope>NUCLEOTIDE SEQUENCE [LARGE SCALE GENOMIC DNA]</scope>
    <source>
        <strain evidence="3">ATCC 29192 / DSM 22645 / JCM 10191 / CCUG 17912 / NBRC 13757 / NCIMB 11200 / NRRL B-4491 / Barker I</strain>
    </source>
</reference>
<dbReference type="InterPro" id="IPR003795">
    <property type="entry name" value="DUF192"/>
</dbReference>
<dbReference type="EMBL" id="CP002865">
    <property type="protein sequence ID" value="AEI37285.1"/>
    <property type="molecule type" value="Genomic_DNA"/>
</dbReference>
<dbReference type="InterPro" id="IPR038695">
    <property type="entry name" value="Saro_0823-like_sf"/>
</dbReference>
<proteinExistence type="predicted"/>
<evidence type="ECO:0008006" key="4">
    <source>
        <dbReference type="Google" id="ProtNLM"/>
    </source>
</evidence>
<dbReference type="STRING" id="579138.Zymop_0382"/>
<evidence type="ECO:0000256" key="1">
    <source>
        <dbReference type="SAM" id="SignalP"/>
    </source>
</evidence>
<evidence type="ECO:0000313" key="2">
    <source>
        <dbReference type="EMBL" id="AEI37285.1"/>
    </source>
</evidence>
<evidence type="ECO:0000313" key="3">
    <source>
        <dbReference type="Proteomes" id="UP000000491"/>
    </source>
</evidence>
<name>F8EUZ7_ZYMMT</name>
<organism evidence="2 3">
    <name type="scientific">Zymomonas mobilis subsp. pomaceae (strain ATCC 29192 / DSM 22645 / JCM 10191 / CCUG 17912 / NBRC 13757 / NCIMB 11200 / NRRL B-4491 / Barker I)</name>
    <dbReference type="NCBI Taxonomy" id="579138"/>
    <lineage>
        <taxon>Bacteria</taxon>
        <taxon>Pseudomonadati</taxon>
        <taxon>Pseudomonadota</taxon>
        <taxon>Alphaproteobacteria</taxon>
        <taxon>Sphingomonadales</taxon>
        <taxon>Zymomonadaceae</taxon>
        <taxon>Zymomonas</taxon>
    </lineage>
</organism>
<dbReference type="HOGENOM" id="CLU_1531967_0_0_5"/>
<dbReference type="PANTHER" id="PTHR37953:SF1">
    <property type="entry name" value="UPF0127 PROTEIN MJ1496"/>
    <property type="match status" value="1"/>
</dbReference>
<sequence length="175" mass="19373">MRKILILAAAFILSANSADNTTTVDNNAAPAPIDGWTSCNMEIVTASFGTKIPMKDIPIAQTTYQINQGVSNLNSGMPIMLFLWQNPRRYAFSMRMVQRPMTVAFINDKGEIAQIENMKPNSDKQYVSDKPVHAVLEVGKGFLSSHNITIGSKIVIKQCSAPTAFPDQFFKSKDW</sequence>
<dbReference type="Gene3D" id="2.60.120.1140">
    <property type="entry name" value="Protein of unknown function DUF192"/>
    <property type="match status" value="1"/>
</dbReference>
<dbReference type="KEGG" id="zmp:Zymop_0382"/>
<dbReference type="PANTHER" id="PTHR37953">
    <property type="entry name" value="UPF0127 PROTEIN MJ1496"/>
    <property type="match status" value="1"/>
</dbReference>
<feature type="chain" id="PRO_5003376488" description="DUF192 domain-containing protein" evidence="1">
    <location>
        <begin position="21"/>
        <end position="175"/>
    </location>
</feature>
<dbReference type="PATRIC" id="fig|579138.3.peg.400"/>
<dbReference type="AlphaFoldDB" id="F8EUZ7"/>
<accession>F8EUZ7</accession>
<dbReference type="RefSeq" id="WP_013933684.1">
    <property type="nucleotide sequence ID" value="NC_015709.1"/>
</dbReference>
<dbReference type="Pfam" id="PF02643">
    <property type="entry name" value="DUF192"/>
    <property type="match status" value="1"/>
</dbReference>